<evidence type="ECO:0000313" key="2">
    <source>
        <dbReference type="Proteomes" id="UP000821853"/>
    </source>
</evidence>
<name>A0A9J6FKG5_HAELO</name>
<organism evidence="1 2">
    <name type="scientific">Haemaphysalis longicornis</name>
    <name type="common">Bush tick</name>
    <dbReference type="NCBI Taxonomy" id="44386"/>
    <lineage>
        <taxon>Eukaryota</taxon>
        <taxon>Metazoa</taxon>
        <taxon>Ecdysozoa</taxon>
        <taxon>Arthropoda</taxon>
        <taxon>Chelicerata</taxon>
        <taxon>Arachnida</taxon>
        <taxon>Acari</taxon>
        <taxon>Parasitiformes</taxon>
        <taxon>Ixodida</taxon>
        <taxon>Ixodoidea</taxon>
        <taxon>Ixodidae</taxon>
        <taxon>Haemaphysalinae</taxon>
        <taxon>Haemaphysalis</taxon>
    </lineage>
</organism>
<dbReference type="VEuPathDB" id="VectorBase:HLOH_063511"/>
<sequence length="209" mass="23296">MSSGRRIRPERPAGAQRRNVQKLTWRDSHWLQGFSGVHEGEERASLSDMGAGAALRRVLLLCERQQQREAAALISRLAPAAFRALLAELPVELLMDQLPGSLPPLEALYARAAFLEDPSALQLLKTDALVLRMVRLFALQHDADREGTPWLGPPQMLASCKKLLKVRVSHAHGVQRHASLLGRWAPIARGACSELRAPPWFKELLTRSR</sequence>
<reference evidence="1 2" key="1">
    <citation type="journal article" date="2020" name="Cell">
        <title>Large-Scale Comparative Analyses of Tick Genomes Elucidate Their Genetic Diversity and Vector Capacities.</title>
        <authorList>
            <consortium name="Tick Genome and Microbiome Consortium (TIGMIC)"/>
            <person name="Jia N."/>
            <person name="Wang J."/>
            <person name="Shi W."/>
            <person name="Du L."/>
            <person name="Sun Y."/>
            <person name="Zhan W."/>
            <person name="Jiang J.F."/>
            <person name="Wang Q."/>
            <person name="Zhang B."/>
            <person name="Ji P."/>
            <person name="Bell-Sakyi L."/>
            <person name="Cui X.M."/>
            <person name="Yuan T.T."/>
            <person name="Jiang B.G."/>
            <person name="Yang W.F."/>
            <person name="Lam T.T."/>
            <person name="Chang Q.C."/>
            <person name="Ding S.J."/>
            <person name="Wang X.J."/>
            <person name="Zhu J.G."/>
            <person name="Ruan X.D."/>
            <person name="Zhao L."/>
            <person name="Wei J.T."/>
            <person name="Ye R.Z."/>
            <person name="Que T.C."/>
            <person name="Du C.H."/>
            <person name="Zhou Y.H."/>
            <person name="Cheng J.X."/>
            <person name="Dai P.F."/>
            <person name="Guo W.B."/>
            <person name="Han X.H."/>
            <person name="Huang E.J."/>
            <person name="Li L.F."/>
            <person name="Wei W."/>
            <person name="Gao Y.C."/>
            <person name="Liu J.Z."/>
            <person name="Shao H.Z."/>
            <person name="Wang X."/>
            <person name="Wang C.C."/>
            <person name="Yang T.C."/>
            <person name="Huo Q.B."/>
            <person name="Li W."/>
            <person name="Chen H.Y."/>
            <person name="Chen S.E."/>
            <person name="Zhou L.G."/>
            <person name="Ni X.B."/>
            <person name="Tian J.H."/>
            <person name="Sheng Y."/>
            <person name="Liu T."/>
            <person name="Pan Y.S."/>
            <person name="Xia L.Y."/>
            <person name="Li J."/>
            <person name="Zhao F."/>
            <person name="Cao W.C."/>
        </authorList>
    </citation>
    <scope>NUCLEOTIDE SEQUENCE [LARGE SCALE GENOMIC DNA]</scope>
    <source>
        <strain evidence="1">HaeL-2018</strain>
    </source>
</reference>
<dbReference type="AlphaFoldDB" id="A0A9J6FKG5"/>
<keyword evidence="2" id="KW-1185">Reference proteome</keyword>
<protein>
    <submittedName>
        <fullName evidence="1">Uncharacterized protein</fullName>
    </submittedName>
</protein>
<comment type="caution">
    <text evidence="1">The sequence shown here is derived from an EMBL/GenBank/DDBJ whole genome shotgun (WGS) entry which is preliminary data.</text>
</comment>
<gene>
    <name evidence="1" type="ORF">HPB48_014266</name>
</gene>
<dbReference type="Proteomes" id="UP000821853">
    <property type="component" value="Chromosome 1"/>
</dbReference>
<accession>A0A9J6FKG5</accession>
<dbReference type="OrthoDB" id="6047381at2759"/>
<evidence type="ECO:0000313" key="1">
    <source>
        <dbReference type="EMBL" id="KAH9362952.1"/>
    </source>
</evidence>
<proteinExistence type="predicted"/>
<dbReference type="EMBL" id="JABSTR010000001">
    <property type="protein sequence ID" value="KAH9362952.1"/>
    <property type="molecule type" value="Genomic_DNA"/>
</dbReference>